<evidence type="ECO:0000313" key="7">
    <source>
        <dbReference type="Proteomes" id="UP000530660"/>
    </source>
</evidence>
<feature type="compositionally biased region" description="Polar residues" evidence="4">
    <location>
        <begin position="149"/>
        <end position="159"/>
    </location>
</feature>
<comment type="caution">
    <text evidence="6">The sequence shown here is derived from an EMBL/GenBank/DDBJ whole genome shotgun (WGS) entry which is preliminary data.</text>
</comment>
<feature type="domain" description="PCI" evidence="5">
    <location>
        <begin position="305"/>
        <end position="483"/>
    </location>
</feature>
<keyword evidence="7" id="KW-1185">Reference proteome</keyword>
<dbReference type="SMART" id="SM01186">
    <property type="entry name" value="eIF3_N"/>
    <property type="match status" value="1"/>
</dbReference>
<sequence length="583" mass="65400">MAVVWSRDVFPILASCLDRHLVIPLLKYQEERAETAEARREAQLALLHVLVRTNMIDYALEVWQECEKERPLSEAEERDLGGQAALAERRDSILLALKTLHVEVRPLLQAAAQARKRVSNNTLDADDQVEDSSSNQTAGDASSMPAKATTLSKTDPESNNIEEMLALDEAALEILRQEREAFSEDLYDALYEYARFQFDCGNYAESRELLRLYRALARGLDWERDLALRWGALAAEILENHWETALQEMQNLRELIASLSASNTPALNPLQQLQQRTWLLHWGLFIFFQNTAALNAFIDMVFPAHQSQQGSGGSNAPALSGAGTERYLTAIETNAAHLYRYVIVALVSSTRRQKRNMLRDLVRSIELDGSRIPGDPIVGFIQSLLGNWDFQSAESMLRECEHAMRDDYFLRDSVDVFTENARQLIFEMYCRIHDCIDLYEFADRLNMDRASAERWIASLVRSARLEAKIDDRRNQILMTYQPMSVYEHVIDMTRSLTYRTTSLGYALDRDTHPSSGPGRTRGHGRSGRGHGSGTANVAAGGGGSRAYQREIRRGDSSAGSYPTGGSSLGIAMNPSAREASAPS</sequence>
<evidence type="ECO:0000313" key="6">
    <source>
        <dbReference type="EMBL" id="KAF6001068.1"/>
    </source>
</evidence>
<reference evidence="6 7" key="1">
    <citation type="journal article" date="2020" name="J. Phycol.">
        <title>Comparative genome analysis reveals Cyanidiococcus gen. nov., a new extremophilic red algal genus sister to Cyanidioschyzon (Cyanidioschyzonaceae, Rhodophyta).</title>
        <authorList>
            <person name="Liu S.-L."/>
            <person name="Chiang Y.-R."/>
            <person name="Yoon H.S."/>
            <person name="Fu H.-Y."/>
        </authorList>
    </citation>
    <scope>NUCLEOTIDE SEQUENCE [LARGE SCALE GENOMIC DNA]</scope>
    <source>
        <strain evidence="6 7">THAL066</strain>
    </source>
</reference>
<organism evidence="6 7">
    <name type="scientific">Cyanidiococcus yangmingshanensis</name>
    <dbReference type="NCBI Taxonomy" id="2690220"/>
    <lineage>
        <taxon>Eukaryota</taxon>
        <taxon>Rhodophyta</taxon>
        <taxon>Bangiophyceae</taxon>
        <taxon>Cyanidiales</taxon>
        <taxon>Cyanidiaceae</taxon>
        <taxon>Cyanidiococcus</taxon>
    </lineage>
</organism>
<dbReference type="InterPro" id="IPR000717">
    <property type="entry name" value="PCI_dom"/>
</dbReference>
<dbReference type="PROSITE" id="PS50250">
    <property type="entry name" value="PCI"/>
    <property type="match status" value="1"/>
</dbReference>
<keyword evidence="1" id="KW-0963">Cytoplasm</keyword>
<accession>A0A7J7IDF8</accession>
<evidence type="ECO:0000256" key="2">
    <source>
        <dbReference type="ARBA" id="ARBA00022540"/>
    </source>
</evidence>
<dbReference type="OrthoDB" id="417252at2759"/>
<dbReference type="InterPro" id="IPR016650">
    <property type="entry name" value="eIF3e"/>
</dbReference>
<dbReference type="SUPFAM" id="SSF46785">
    <property type="entry name" value="Winged helix' DNA-binding domain"/>
    <property type="match status" value="1"/>
</dbReference>
<protein>
    <submittedName>
        <fullName evidence="6">Eukaryotic translation initiation factor 3 subunit E</fullName>
    </submittedName>
</protein>
<feature type="region of interest" description="Disordered" evidence="4">
    <location>
        <begin position="506"/>
        <end position="583"/>
    </location>
</feature>
<dbReference type="PANTHER" id="PTHR10317">
    <property type="entry name" value="EUKARYOTIC TRANSLATION INITIATION FACTOR 3 SUBUNIT E"/>
    <property type="match status" value="1"/>
</dbReference>
<dbReference type="Pfam" id="PF09440">
    <property type="entry name" value="eIF3_N"/>
    <property type="match status" value="1"/>
</dbReference>
<dbReference type="InterPro" id="IPR019010">
    <property type="entry name" value="eIF3e_N"/>
</dbReference>
<keyword evidence="3" id="KW-0648">Protein biosynthesis</keyword>
<proteinExistence type="predicted"/>
<evidence type="ECO:0000256" key="3">
    <source>
        <dbReference type="ARBA" id="ARBA00022917"/>
    </source>
</evidence>
<name>A0A7J7IDF8_9RHOD</name>
<keyword evidence="2 6" id="KW-0396">Initiation factor</keyword>
<dbReference type="AlphaFoldDB" id="A0A7J7IDF8"/>
<dbReference type="GO" id="GO:0005852">
    <property type="term" value="C:eukaryotic translation initiation factor 3 complex"/>
    <property type="evidence" value="ECO:0007669"/>
    <property type="project" value="InterPro"/>
</dbReference>
<dbReference type="GO" id="GO:0003743">
    <property type="term" value="F:translation initiation factor activity"/>
    <property type="evidence" value="ECO:0007669"/>
    <property type="project" value="UniProtKB-KW"/>
</dbReference>
<dbReference type="InterPro" id="IPR036390">
    <property type="entry name" value="WH_DNA-bd_sf"/>
</dbReference>
<evidence type="ECO:0000256" key="1">
    <source>
        <dbReference type="ARBA" id="ARBA00022490"/>
    </source>
</evidence>
<dbReference type="EMBL" id="VWRR01000016">
    <property type="protein sequence ID" value="KAF6001068.1"/>
    <property type="molecule type" value="Genomic_DNA"/>
</dbReference>
<dbReference type="Proteomes" id="UP000530660">
    <property type="component" value="Unassembled WGS sequence"/>
</dbReference>
<dbReference type="Pfam" id="PF01399">
    <property type="entry name" value="PCI"/>
    <property type="match status" value="1"/>
</dbReference>
<gene>
    <name evidence="6" type="primary">INT6</name>
    <name evidence="6" type="ORF">F1559_002311</name>
</gene>
<feature type="region of interest" description="Disordered" evidence="4">
    <location>
        <begin position="120"/>
        <end position="159"/>
    </location>
</feature>
<evidence type="ECO:0000259" key="5">
    <source>
        <dbReference type="PROSITE" id="PS50250"/>
    </source>
</evidence>
<evidence type="ECO:0000256" key="4">
    <source>
        <dbReference type="SAM" id="MobiDB-lite"/>
    </source>
</evidence>
<feature type="compositionally biased region" description="Polar residues" evidence="4">
    <location>
        <begin position="131"/>
        <end position="140"/>
    </location>
</feature>